<dbReference type="InterPro" id="IPR003359">
    <property type="entry name" value="PSI_Ycf4_assembly"/>
</dbReference>
<name>A0A4Y6I4F5_9LAMI</name>
<gene>
    <name evidence="10" type="primary">ycf4</name>
</gene>
<geneLocation type="chloroplast" evidence="10"/>
<evidence type="ECO:0000256" key="4">
    <source>
        <dbReference type="ARBA" id="ARBA00015395"/>
    </source>
</evidence>
<comment type="similarity">
    <text evidence="3">Belongs to the Ycf4 family.</text>
</comment>
<keyword evidence="7 9" id="KW-1133">Transmembrane helix</keyword>
<proteinExistence type="inferred from homology"/>
<dbReference type="Pfam" id="PF02392">
    <property type="entry name" value="Ycf4"/>
    <property type="match status" value="1"/>
</dbReference>
<dbReference type="RefSeq" id="YP_009679100.1">
    <property type="nucleotide sequence ID" value="NC_044073.1"/>
</dbReference>
<dbReference type="GeneID" id="41040531"/>
<keyword evidence="5" id="KW-0602">Photosynthesis</keyword>
<sequence>MSWRSEHIWIEPIAGSRKLSNFCWALIVFLGSSGFLLVGTSSYLGRNLISFVPSQQSFFSTRARDVFLRDRGSLYYFLFVVHNFLECRLWLCSIRLKGRNGVYFSLGISWKKSSHIPPIPYKRYSIRSNRSYRGCLCSSCPLYGNQRPGGYSVDPYCCEFDSTRNCTKGRGIGLFLARTN</sequence>
<evidence type="ECO:0000256" key="6">
    <source>
        <dbReference type="ARBA" id="ARBA00022692"/>
    </source>
</evidence>
<comment type="subcellular location">
    <subcellularLocation>
        <location evidence="2">Membrane</location>
        <topology evidence="2">Multi-pass membrane protein</topology>
    </subcellularLocation>
</comment>
<keyword evidence="6 9" id="KW-0812">Transmembrane</keyword>
<reference evidence="10" key="1">
    <citation type="submission" date="2018-05" db="EMBL/GenBank/DDBJ databases">
        <authorList>
            <person name="Khan A."/>
            <person name="Khan A.L."/>
            <person name="Asaf S."/>
            <person name="Al-Harrasi A."/>
        </authorList>
    </citation>
    <scope>NUCLEOTIDE SEQUENCE</scope>
</reference>
<accession>A0A4Y6I4F5</accession>
<keyword evidence="10" id="KW-0150">Chloroplast</keyword>
<organism evidence="10">
    <name type="scientific">Teucrium mascatense</name>
    <dbReference type="NCBI Taxonomy" id="2172029"/>
    <lineage>
        <taxon>Eukaryota</taxon>
        <taxon>Viridiplantae</taxon>
        <taxon>Streptophyta</taxon>
        <taxon>Embryophyta</taxon>
        <taxon>Tracheophyta</taxon>
        <taxon>Spermatophyta</taxon>
        <taxon>Magnoliopsida</taxon>
        <taxon>eudicotyledons</taxon>
        <taxon>Gunneridae</taxon>
        <taxon>Pentapetalae</taxon>
        <taxon>asterids</taxon>
        <taxon>lamiids</taxon>
        <taxon>Lamiales</taxon>
        <taxon>Lamiaceae</taxon>
        <taxon>Ajugoideae</taxon>
        <taxon>Teucrieae</taxon>
        <taxon>Teucrium</taxon>
    </lineage>
</organism>
<evidence type="ECO:0000256" key="5">
    <source>
        <dbReference type="ARBA" id="ARBA00022531"/>
    </source>
</evidence>
<dbReference type="AlphaFoldDB" id="A0A4Y6I4F5"/>
<evidence type="ECO:0000313" key="10">
    <source>
        <dbReference type="EMBL" id="QDF64456.1"/>
    </source>
</evidence>
<evidence type="ECO:0000256" key="9">
    <source>
        <dbReference type="SAM" id="Phobius"/>
    </source>
</evidence>
<evidence type="ECO:0000256" key="1">
    <source>
        <dbReference type="ARBA" id="ARBA00002862"/>
    </source>
</evidence>
<feature type="transmembrane region" description="Helical" evidence="9">
    <location>
        <begin position="21"/>
        <end position="44"/>
    </location>
</feature>
<dbReference type="EMBL" id="MH325132">
    <property type="protein sequence ID" value="QDF64456.1"/>
    <property type="molecule type" value="Genomic_DNA"/>
</dbReference>
<comment type="function">
    <text evidence="1">Seems to be required for the assembly of the photosystem I complex.</text>
</comment>
<protein>
    <recommendedName>
        <fullName evidence="4">Photosystem I assembly protein Ycf4</fullName>
    </recommendedName>
</protein>
<evidence type="ECO:0000256" key="8">
    <source>
        <dbReference type="ARBA" id="ARBA00023136"/>
    </source>
</evidence>
<evidence type="ECO:0000256" key="3">
    <source>
        <dbReference type="ARBA" id="ARBA00008198"/>
    </source>
</evidence>
<dbReference type="GO" id="GO:0015979">
    <property type="term" value="P:photosynthesis"/>
    <property type="evidence" value="ECO:0007669"/>
    <property type="project" value="UniProtKB-KW"/>
</dbReference>
<dbReference type="GO" id="GO:0009522">
    <property type="term" value="C:photosystem I"/>
    <property type="evidence" value="ECO:0007669"/>
    <property type="project" value="InterPro"/>
</dbReference>
<evidence type="ECO:0000256" key="2">
    <source>
        <dbReference type="ARBA" id="ARBA00004141"/>
    </source>
</evidence>
<keyword evidence="8 9" id="KW-0472">Membrane</keyword>
<keyword evidence="10" id="KW-0934">Plastid</keyword>
<evidence type="ECO:0000256" key="7">
    <source>
        <dbReference type="ARBA" id="ARBA00022989"/>
    </source>
</evidence>